<dbReference type="Pfam" id="PF06628">
    <property type="entry name" value="Catalase-rel"/>
    <property type="match status" value="1"/>
</dbReference>
<dbReference type="EC" id="1.11.1.6" evidence="3 10"/>
<dbReference type="InterPro" id="IPR020835">
    <property type="entry name" value="Catalase_sf"/>
</dbReference>
<dbReference type="PROSITE" id="PS51402">
    <property type="entry name" value="CATALASE_3"/>
    <property type="match status" value="1"/>
</dbReference>
<keyword evidence="7 10" id="KW-0560">Oxidoreductase</keyword>
<evidence type="ECO:0000256" key="4">
    <source>
        <dbReference type="ARBA" id="ARBA00022559"/>
    </source>
</evidence>
<evidence type="ECO:0000256" key="10">
    <source>
        <dbReference type="RuleBase" id="RU000498"/>
    </source>
</evidence>
<accession>A0ABR3EKR4</accession>
<evidence type="ECO:0000313" key="15">
    <source>
        <dbReference type="Proteomes" id="UP001465976"/>
    </source>
</evidence>
<dbReference type="Pfam" id="PF00199">
    <property type="entry name" value="Catalase"/>
    <property type="match status" value="1"/>
</dbReference>
<evidence type="ECO:0000256" key="11">
    <source>
        <dbReference type="RuleBase" id="RU004142"/>
    </source>
</evidence>
<dbReference type="PIRSF" id="PIRSF038927">
    <property type="entry name" value="Catalase_clade2"/>
    <property type="match status" value="1"/>
</dbReference>
<evidence type="ECO:0000256" key="2">
    <source>
        <dbReference type="ARBA" id="ARBA00005329"/>
    </source>
</evidence>
<gene>
    <name evidence="14" type="ORF">V5O48_018613</name>
</gene>
<dbReference type="InterPro" id="IPR043156">
    <property type="entry name" value="Catalase_clade2_helical"/>
</dbReference>
<dbReference type="PANTHER" id="PTHR42821:SF3">
    <property type="entry name" value="CATALASE B"/>
    <property type="match status" value="1"/>
</dbReference>
<evidence type="ECO:0000256" key="8">
    <source>
        <dbReference type="ARBA" id="ARBA00023004"/>
    </source>
</evidence>
<protein>
    <recommendedName>
        <fullName evidence="3 10">Catalase</fullName>
        <ecNumber evidence="3 10">1.11.1.6</ecNumber>
    </recommendedName>
</protein>
<dbReference type="SMART" id="SM01060">
    <property type="entry name" value="Catalase"/>
    <property type="match status" value="1"/>
</dbReference>
<dbReference type="InterPro" id="IPR024712">
    <property type="entry name" value="Catalase_clade2"/>
</dbReference>
<evidence type="ECO:0000256" key="3">
    <source>
        <dbReference type="ARBA" id="ARBA00012314"/>
    </source>
</evidence>
<sequence>MRGLLLHLSFLTAASIAYADCPYRSEHSDPSRRALPGDDGFLDQFVVDDSDSSTTTDFGTPVDDTHSLKAGERGPTLLEDFVLRTKITRFDHERIPERAVHARGAAAHGYFESYADWSNVTAASFLNQAGKQTPIFLRFSTVAGSRGSSDSVRDVHGFALRFYTDEGNYDIVGNNIPVFFIQDAIQFPDLIHAVKPRPDNEIPQAGTAHDSAYDFFSQNPSSLHTLMWALSGHGIPRSFRHVDGFGVHTFRFVNAQGQSKLVKYHFKSMQGRASLVWPEAQALAGQNADFHRLDLFNAIQAGQFPEWEVSVQIMEEEDVLKFGYDLLDPTKIVPVETVPMTPIGKFVLNKNVMNYFAETEQAMFSPGHVVRGIDFSDDPLLQGRLFSYVDTQLNRNMGSPNFEQIPINRPRNTVHNNNRDGAGQQLIHSNLSPYTFNSLNNGSPRPANQTQGNGFFSAPARTVVNAHYVRQVSPTFLDFWSQPRLFYNSILPAEQQMIVNALRFELSHVTSMDVRRNFIAQLNRVDNDLAKRVAEAVGVDAPQPDSQFYHNNVTSDVSNFNNTLRSVVGLNVAILTTTNSSSSLSQASSIAQGLASKGINGMVIAETLAQGVNTTYISSDAVLFDGVIITEGTDNLFDPTSSSTSSFFPAQRPLSIVRDAYFYGKPVASIGQSSAFANAIGAPGDTLSQQPGVFVANATTDEFMNSFEAGLKQFRFLDRFPADP</sequence>
<evidence type="ECO:0000256" key="12">
    <source>
        <dbReference type="SAM" id="SignalP"/>
    </source>
</evidence>
<keyword evidence="4 10" id="KW-0575">Peroxidase</keyword>
<comment type="cofactor">
    <cofactor evidence="1">
        <name>heme</name>
        <dbReference type="ChEBI" id="CHEBI:30413"/>
    </cofactor>
</comment>
<dbReference type="Gene3D" id="1.20.1370.20">
    <property type="match status" value="1"/>
</dbReference>
<feature type="chain" id="PRO_5046853704" description="Catalase" evidence="12">
    <location>
        <begin position="20"/>
        <end position="724"/>
    </location>
</feature>
<keyword evidence="12" id="KW-0732">Signal</keyword>
<comment type="similarity">
    <text evidence="2 10">Belongs to the catalase family.</text>
</comment>
<comment type="caution">
    <text evidence="14">The sequence shown here is derived from an EMBL/GenBank/DDBJ whole genome shotgun (WGS) entry which is preliminary data.</text>
</comment>
<dbReference type="PROSITE" id="PS00437">
    <property type="entry name" value="CATALASE_1"/>
    <property type="match status" value="1"/>
</dbReference>
<dbReference type="Gene3D" id="3.40.50.880">
    <property type="match status" value="1"/>
</dbReference>
<dbReference type="Pfam" id="PF18011">
    <property type="entry name" value="Catalase_C"/>
    <property type="match status" value="1"/>
</dbReference>
<dbReference type="InterPro" id="IPR010582">
    <property type="entry name" value="Catalase_immune_responsive"/>
</dbReference>
<keyword evidence="5 10" id="KW-0349">Heme</keyword>
<comment type="function">
    <text evidence="11">Catalyzes the degradation of hydrogen peroxide (H(2)O(2)) generated by peroxisomal oxidases to water and oxygen, thereby protecting cells from the toxic effects of hydrogen peroxide.</text>
</comment>
<dbReference type="InterPro" id="IPR029062">
    <property type="entry name" value="Class_I_gatase-like"/>
</dbReference>
<dbReference type="PANTHER" id="PTHR42821">
    <property type="entry name" value="CATALASE"/>
    <property type="match status" value="1"/>
</dbReference>
<name>A0ABR3EKR4_9AGAR</name>
<dbReference type="PRINTS" id="PR00067">
    <property type="entry name" value="CATALASE"/>
</dbReference>
<organism evidence="14 15">
    <name type="scientific">Marasmius crinis-equi</name>
    <dbReference type="NCBI Taxonomy" id="585013"/>
    <lineage>
        <taxon>Eukaryota</taxon>
        <taxon>Fungi</taxon>
        <taxon>Dikarya</taxon>
        <taxon>Basidiomycota</taxon>
        <taxon>Agaricomycotina</taxon>
        <taxon>Agaricomycetes</taxon>
        <taxon>Agaricomycetidae</taxon>
        <taxon>Agaricales</taxon>
        <taxon>Marasmiineae</taxon>
        <taxon>Marasmiaceae</taxon>
        <taxon>Marasmius</taxon>
    </lineage>
</organism>
<keyword evidence="9 10" id="KW-0376">Hydrogen peroxide</keyword>
<keyword evidence="8 10" id="KW-0408">Iron</keyword>
<dbReference type="Proteomes" id="UP001465976">
    <property type="component" value="Unassembled WGS sequence"/>
</dbReference>
<evidence type="ECO:0000256" key="1">
    <source>
        <dbReference type="ARBA" id="ARBA00001971"/>
    </source>
</evidence>
<feature type="domain" description="Catalase core" evidence="13">
    <location>
        <begin position="55"/>
        <end position="443"/>
    </location>
</feature>
<dbReference type="InterPro" id="IPR024708">
    <property type="entry name" value="Catalase_AS"/>
</dbReference>
<keyword evidence="15" id="KW-1185">Reference proteome</keyword>
<dbReference type="InterPro" id="IPR011614">
    <property type="entry name" value="Catalase_core"/>
</dbReference>
<evidence type="ECO:0000256" key="5">
    <source>
        <dbReference type="ARBA" id="ARBA00022617"/>
    </source>
</evidence>
<evidence type="ECO:0000256" key="6">
    <source>
        <dbReference type="ARBA" id="ARBA00022723"/>
    </source>
</evidence>
<dbReference type="InterPro" id="IPR018028">
    <property type="entry name" value="Catalase"/>
</dbReference>
<evidence type="ECO:0000313" key="14">
    <source>
        <dbReference type="EMBL" id="KAL0563453.1"/>
    </source>
</evidence>
<dbReference type="Gene3D" id="2.40.180.10">
    <property type="entry name" value="Catalase core domain"/>
    <property type="match status" value="1"/>
</dbReference>
<evidence type="ECO:0000256" key="9">
    <source>
        <dbReference type="ARBA" id="ARBA00023324"/>
    </source>
</evidence>
<feature type="non-terminal residue" evidence="14">
    <location>
        <position position="724"/>
    </location>
</feature>
<reference evidence="14 15" key="1">
    <citation type="submission" date="2024-02" db="EMBL/GenBank/DDBJ databases">
        <title>A draft genome for the cacao thread blight pathogen Marasmius crinis-equi.</title>
        <authorList>
            <person name="Cohen S.P."/>
            <person name="Baruah I.K."/>
            <person name="Amoako-Attah I."/>
            <person name="Bukari Y."/>
            <person name="Meinhardt L.W."/>
            <person name="Bailey B.A."/>
        </authorList>
    </citation>
    <scope>NUCLEOTIDE SEQUENCE [LARGE SCALE GENOMIC DNA]</scope>
    <source>
        <strain evidence="14 15">GH-76</strain>
    </source>
</reference>
<proteinExistence type="inferred from homology"/>
<dbReference type="EMBL" id="JBAHYK010003494">
    <property type="protein sequence ID" value="KAL0563453.1"/>
    <property type="molecule type" value="Genomic_DNA"/>
</dbReference>
<feature type="signal peptide" evidence="12">
    <location>
        <begin position="1"/>
        <end position="19"/>
    </location>
</feature>
<dbReference type="InterPro" id="IPR041399">
    <property type="entry name" value="Catalase_large_C"/>
</dbReference>
<dbReference type="SUPFAM" id="SSF56634">
    <property type="entry name" value="Heme-dependent catalase-like"/>
    <property type="match status" value="1"/>
</dbReference>
<evidence type="ECO:0000259" key="13">
    <source>
        <dbReference type="SMART" id="SM01060"/>
    </source>
</evidence>
<evidence type="ECO:0000256" key="7">
    <source>
        <dbReference type="ARBA" id="ARBA00023002"/>
    </source>
</evidence>
<comment type="catalytic activity">
    <reaction evidence="10">
        <text>2 H2O2 = O2 + 2 H2O</text>
        <dbReference type="Rhea" id="RHEA:20309"/>
        <dbReference type="ChEBI" id="CHEBI:15377"/>
        <dbReference type="ChEBI" id="CHEBI:15379"/>
        <dbReference type="ChEBI" id="CHEBI:16240"/>
        <dbReference type="EC" id="1.11.1.6"/>
    </reaction>
</comment>
<dbReference type="PROSITE" id="PS00438">
    <property type="entry name" value="CATALASE_2"/>
    <property type="match status" value="1"/>
</dbReference>
<dbReference type="InterPro" id="IPR002226">
    <property type="entry name" value="Catalase_haem_BS"/>
</dbReference>
<keyword evidence="6 10" id="KW-0479">Metal-binding</keyword>